<gene>
    <name evidence="1" type="ORF">E5336_05760</name>
</gene>
<accession>A0AC61R7S3</accession>
<comment type="caution">
    <text evidence="1">The sequence shown here is derived from an EMBL/GenBank/DDBJ whole genome shotgun (WGS) entry which is preliminary data.</text>
</comment>
<organism evidence="1 2">
    <name type="scientific">Dubosiella muris</name>
    <dbReference type="NCBI Taxonomy" id="3038133"/>
    <lineage>
        <taxon>Bacteria</taxon>
        <taxon>Bacillati</taxon>
        <taxon>Bacillota</taxon>
        <taxon>Erysipelotrichia</taxon>
        <taxon>Erysipelotrichales</taxon>
        <taxon>Erysipelotrichaceae</taxon>
        <taxon>Dubosiella</taxon>
    </lineage>
</organism>
<evidence type="ECO:0000313" key="1">
    <source>
        <dbReference type="EMBL" id="TGY66164.1"/>
    </source>
</evidence>
<sequence>MKYKIMSGIAIVALLVLPLVLGLFKPDTAKDTNRYMQHRQAPGEQTASLSIDPGTFRTHLPIVSIDTDGAPVPGSWLQDENGTRTGVQTTDGQEEIPARIRWIDNDTAVKTLQDEGVDTNATIRIRGNSSRSFDKKSYQIKLVDGQGQDEDVSLFGMGAHDNWALYGPFLDKTLIRNYVLMNISGQIMGYAPNVRFCEVFLNGRYQGLYVLMETIRKGKSRVDLDTYEPGKAELDYIVRIDRFDADSVVVDSFSMYTFRQETLGSGAGIEVVYPPASKLDAQALSYIEDSLSAFEKALYSSDYKSPSRGYRKYIDVDSFVDYYVLQEFLAVSDAGMRSTYLYKDRSQKIKIGPVWDYNNALNNYFAPFDAEGSEFLLVDRVWYDRLLSDPYFNEKVIARYKELRKTLLSDENLLRTIDETIAYLGSAVERNNEVWGYAFDPSQLDAYQKLTPEERNPGSTQEALAQMKDYIQKRGAWMDSHIDALAQYAHPSQTKKYETR</sequence>
<reference evidence="1" key="1">
    <citation type="submission" date="2019-04" db="EMBL/GenBank/DDBJ databases">
        <title>Microbes associate with the intestines of laboratory mice.</title>
        <authorList>
            <person name="Navarre W."/>
            <person name="Wong E."/>
            <person name="Huang K."/>
            <person name="Tropini C."/>
            <person name="Ng K."/>
            <person name="Yu B."/>
        </authorList>
    </citation>
    <scope>NUCLEOTIDE SEQUENCE</scope>
    <source>
        <strain evidence="1">NM09_H32</strain>
    </source>
</reference>
<proteinExistence type="predicted"/>
<protein>
    <submittedName>
        <fullName evidence="1">Spore coat protein CotH</fullName>
    </submittedName>
</protein>
<keyword evidence="2" id="KW-1185">Reference proteome</keyword>
<evidence type="ECO:0000313" key="2">
    <source>
        <dbReference type="Proteomes" id="UP000308836"/>
    </source>
</evidence>
<name>A0AC61R7S3_9FIRM</name>
<dbReference type="EMBL" id="SRYG01000009">
    <property type="protein sequence ID" value="TGY66164.1"/>
    <property type="molecule type" value="Genomic_DNA"/>
</dbReference>
<dbReference type="Proteomes" id="UP000308836">
    <property type="component" value="Unassembled WGS sequence"/>
</dbReference>